<comment type="caution">
    <text evidence="1">The sequence shown here is derived from an EMBL/GenBank/DDBJ whole genome shotgun (WGS) entry which is preliminary data.</text>
</comment>
<evidence type="ECO:0000313" key="2">
    <source>
        <dbReference type="Proteomes" id="UP000036426"/>
    </source>
</evidence>
<name>A0A0J1GR17_9GAMM</name>
<dbReference type="RefSeq" id="WP_047873551.1">
    <property type="nucleotide sequence ID" value="NZ_BMYC01000001.1"/>
</dbReference>
<dbReference type="PATRIC" id="fig|754436.4.peg.1480"/>
<reference evidence="1 2" key="1">
    <citation type="submission" date="2015-05" db="EMBL/GenBank/DDBJ databases">
        <title>Photobacterium galathea sp. nov.</title>
        <authorList>
            <person name="Machado H."/>
            <person name="Gram L."/>
        </authorList>
    </citation>
    <scope>NUCLEOTIDE SEQUENCE [LARGE SCALE GENOMIC DNA]</scope>
    <source>
        <strain evidence="1 2">DSM 25995</strain>
    </source>
</reference>
<keyword evidence="2" id="KW-1185">Reference proteome</keyword>
<gene>
    <name evidence="1" type="ORF">ABT58_06930</name>
</gene>
<dbReference type="OrthoDB" id="5887304at2"/>
<organism evidence="1 2">
    <name type="scientific">Photobacterium aphoticum</name>
    <dbReference type="NCBI Taxonomy" id="754436"/>
    <lineage>
        <taxon>Bacteria</taxon>
        <taxon>Pseudomonadati</taxon>
        <taxon>Pseudomonadota</taxon>
        <taxon>Gammaproteobacteria</taxon>
        <taxon>Vibrionales</taxon>
        <taxon>Vibrionaceae</taxon>
        <taxon>Photobacterium</taxon>
    </lineage>
</organism>
<accession>A0A0J1GR17</accession>
<proteinExistence type="predicted"/>
<sequence>MLTERRQFIVPGKAGLHVDVTVNPIGELKVNVLEKDNCFTGEFEQLVFQTKGRQTELLCKNHRSSSTVKWHVCLASDDARELAKLIELAEEEYEILMRDL</sequence>
<dbReference type="Proteomes" id="UP000036426">
    <property type="component" value="Unassembled WGS sequence"/>
</dbReference>
<dbReference type="EMBL" id="LDOV01000010">
    <property type="protein sequence ID" value="KLV02096.1"/>
    <property type="molecule type" value="Genomic_DNA"/>
</dbReference>
<protein>
    <submittedName>
        <fullName evidence="1">Uncharacterized protein</fullName>
    </submittedName>
</protein>
<dbReference type="AlphaFoldDB" id="A0A0J1GR17"/>
<evidence type="ECO:0000313" key="1">
    <source>
        <dbReference type="EMBL" id="KLV02096.1"/>
    </source>
</evidence>